<evidence type="ECO:0000256" key="12">
    <source>
        <dbReference type="ARBA" id="ARBA00022801"/>
    </source>
</evidence>
<dbReference type="GO" id="GO:0006310">
    <property type="term" value="P:DNA recombination"/>
    <property type="evidence" value="ECO:0007669"/>
    <property type="project" value="UniProtKB-KW"/>
</dbReference>
<dbReference type="EMBL" id="JAMKFB020000016">
    <property type="protein sequence ID" value="KAL0172961.1"/>
    <property type="molecule type" value="Genomic_DNA"/>
</dbReference>
<keyword evidence="9" id="KW-0479">Metal-binding</keyword>
<dbReference type="Pfam" id="PF00665">
    <property type="entry name" value="rve"/>
    <property type="match status" value="1"/>
</dbReference>
<name>A0ABD0PH14_CIRMR</name>
<dbReference type="FunFam" id="3.30.70.270:FF:000026">
    <property type="entry name" value="Transposon Ty3-G Gag-Pol polyprotein"/>
    <property type="match status" value="1"/>
</dbReference>
<keyword evidence="15" id="KW-0695">RNA-directed DNA polymerase</keyword>
<reference evidence="23 24" key="1">
    <citation type="submission" date="2024-05" db="EMBL/GenBank/DDBJ databases">
        <title>Genome sequencing and assembly of Indian major carp, Cirrhinus mrigala (Hamilton, 1822).</title>
        <authorList>
            <person name="Mohindra V."/>
            <person name="Chowdhury L.M."/>
            <person name="Lal K."/>
            <person name="Jena J.K."/>
        </authorList>
    </citation>
    <scope>NUCLEOTIDE SEQUENCE [LARGE SCALE GENOMIC DNA]</scope>
    <source>
        <strain evidence="23">CM1030</strain>
        <tissue evidence="23">Blood</tissue>
    </source>
</reference>
<dbReference type="GO" id="GO:0003964">
    <property type="term" value="F:RNA-directed DNA polymerase activity"/>
    <property type="evidence" value="ECO:0007669"/>
    <property type="project" value="UniProtKB-KW"/>
</dbReference>
<evidence type="ECO:0000256" key="18">
    <source>
        <dbReference type="ARBA" id="ARBA00023172"/>
    </source>
</evidence>
<evidence type="ECO:0000256" key="20">
    <source>
        <dbReference type="SAM" id="MobiDB-lite"/>
    </source>
</evidence>
<evidence type="ECO:0000259" key="22">
    <source>
        <dbReference type="PROSITE" id="PS50994"/>
    </source>
</evidence>
<evidence type="ECO:0000256" key="9">
    <source>
        <dbReference type="ARBA" id="ARBA00022723"/>
    </source>
</evidence>
<dbReference type="FunFam" id="3.30.70.270:FF:000003">
    <property type="entry name" value="Transposon Ty3-G Gag-Pol polyprotein"/>
    <property type="match status" value="1"/>
</dbReference>
<keyword evidence="11" id="KW-0255">Endonuclease</keyword>
<dbReference type="InterPro" id="IPR043128">
    <property type="entry name" value="Rev_trsase/Diguanyl_cyclase"/>
</dbReference>
<dbReference type="InterPro" id="IPR016197">
    <property type="entry name" value="Chromo-like_dom_sf"/>
</dbReference>
<keyword evidence="12" id="KW-0378">Hydrolase</keyword>
<keyword evidence="10" id="KW-0064">Aspartyl protease</keyword>
<accession>A0ABD0PH14</accession>
<evidence type="ECO:0000256" key="16">
    <source>
        <dbReference type="ARBA" id="ARBA00022932"/>
    </source>
</evidence>
<dbReference type="PANTHER" id="PTHR37984:SF5">
    <property type="entry name" value="PROTEIN NYNRIN-LIKE"/>
    <property type="match status" value="1"/>
</dbReference>
<dbReference type="Pfam" id="PF08284">
    <property type="entry name" value="RVP_2"/>
    <property type="match status" value="1"/>
</dbReference>
<evidence type="ECO:0000256" key="14">
    <source>
        <dbReference type="ARBA" id="ARBA00022908"/>
    </source>
</evidence>
<dbReference type="InterPro" id="IPR001584">
    <property type="entry name" value="Integrase_cat-core"/>
</dbReference>
<dbReference type="Proteomes" id="UP001529510">
    <property type="component" value="Unassembled WGS sequence"/>
</dbReference>
<proteinExistence type="inferred from homology"/>
<sequence length="1561" mass="176936">MSQNHLAPPSISPRSHLFAHCHLITNYTHLCVTTIIHKEHTHLHSSSGLVCDHTLIFPAGLSARQNITYLRRLRPGVPSSSIVLDPLLYRSSATLRKVDYHLTEDRTVMANKDLICEFADLMKEALTKHTPVTAPLLPHATGIASPMATPVPYSGSAEDCNGFLLQCSLKFEMEPHRFPTERGKIAFFISLLQGPALRWAESYINQPGVPPLTADSLIKYFRIVFGKPIEDSSVCDALLHLRQGKMSVQEYALKFRTLAASSGWNERALITVFRNGLNPTLRLQLACINDDIGLEKLIQTSVSTADRMNICFPPSKHTFLPRQPESGCPEPEPMQINTTRITQQERQCRLTQGLCLYCGSSGHDIIGCPIRPSRSSVSKINAPMPNCSPLTSMVNISVPYCSVTVNAILDSGSAGNFMSAQLCEELKLQKLNISKAFQAHSITGKPLNKSSIRHQTSPCTMTIGILHHEETAFLVLDNSTADVILRRPWLIQHHPELSWDSGEIRKWSTTCFRNCFPQLPLTKTQSTVLPVCTTIIESPKEKVSMQIPVEYSSFADVFCPKRASQLPPHRPWDCAIDLLPDAPVPKVRIYPLLLPEQQAMEEYVQEALAQGYIRPSTSPAASPFFFVAKKDGGLRPCIDYRALNQVTVKFSYPLPLVPSALEQLCGAQIYSKLDLRSAYNLVRIRRGDEWKTAFITPSGHYEYLNFMNTIFQEYLNRFVIVYIDDILIYSPSLSEHIGHVKLVLQKLREFTLLLKAEKCKFHVTHTSFLGYIISPTGVCMDERKVVAISSWPTPTTVKELQRFLGFSNFYRRFIKNYSQVVSPLTSLLKNKPKKLTWPETADQAFLLLKQLFTQAPILIHPNPDLPFTVEVDASSTGVGAVLSQQPENHPCAFSRKFNPAEANYDIGNRELLAVKLALEEWRHWLEGAWHPFTVLTDHKNLQYLREAKRMNSRQARWALFFTRFNFTITYRPGERNVQADALSRLHAPPEEEETPDTILPGYMFVSPIQWTDADPPTEAPPGCPPDRQTISQVHSSLSTGHPGSNQTLSLVSNKYWWPNMAQDVRRFVRGCADCAMAKTPRHLPTGKLLPLPVPRRPWSHLGVDFATDLPNSRGVTCILIIVDRFSKSVHFIPLKGLPTAMETAELLFNHVFRYFGIPEDIVSDRGPQFISRVWRAFFKLLGVTVSLSSGYHPQSNGLMERKIQDLSRFLRIFCHKHQDTWSRFLPWAEYAQNSLKQQATGLTPFQCVLGYQPPMLPWSEEPSDLPSVDFWFQVSERVWDHHLQEAVRRFTQHTNTRRTSAPRYTSGQKVWLSTKNIRLRLPCKKQSPRFIGPFEIIKEINPVAYELKLPEKYRIHPVFHVSALKPYHPPVLSPSSTEPVEEGIYRVREILDSRRRGGALQYLVDWEDFGPEERWLLGMTSWTRIYSWNFTPPRSRGSPPRRKKTTRPSGADRGGGAVLSLNHLAPPSISPRSHLFAHCHLITNYTHLCITTTIHKEHTHLHSSSGLICVHTLIFPAGLSARQNITYLRRLRPGVPSSSIVLDPLLYRSSATLRWTKVDYQ</sequence>
<dbReference type="InterPro" id="IPR050951">
    <property type="entry name" value="Retrovirus_Pol_polyprotein"/>
</dbReference>
<dbReference type="PANTHER" id="PTHR37984">
    <property type="entry name" value="PROTEIN CBG26694"/>
    <property type="match status" value="1"/>
</dbReference>
<comment type="similarity">
    <text evidence="2">Belongs to the beta type-B retroviral polymerase family. HERV class-II K(HML-2) pol subfamily.</text>
</comment>
<evidence type="ECO:0000256" key="3">
    <source>
        <dbReference type="ARBA" id="ARBA00012180"/>
    </source>
</evidence>
<dbReference type="EC" id="3.1.26.4" evidence="3"/>
<dbReference type="Pfam" id="PF00078">
    <property type="entry name" value="RVT_1"/>
    <property type="match status" value="1"/>
</dbReference>
<dbReference type="GO" id="GO:0004523">
    <property type="term" value="F:RNA-DNA hybrid ribonuclease activity"/>
    <property type="evidence" value="ECO:0007669"/>
    <property type="project" value="UniProtKB-EC"/>
</dbReference>
<dbReference type="PROSITE" id="PS50013">
    <property type="entry name" value="CHROMO_2"/>
    <property type="match status" value="1"/>
</dbReference>
<keyword evidence="16" id="KW-0239">DNA-directed DNA polymerase</keyword>
<dbReference type="InterPro" id="IPR021109">
    <property type="entry name" value="Peptidase_aspartic_dom_sf"/>
</dbReference>
<dbReference type="GO" id="GO:0046872">
    <property type="term" value="F:metal ion binding"/>
    <property type="evidence" value="ECO:0007669"/>
    <property type="project" value="UniProtKB-KW"/>
</dbReference>
<evidence type="ECO:0000256" key="17">
    <source>
        <dbReference type="ARBA" id="ARBA00023125"/>
    </source>
</evidence>
<dbReference type="InterPro" id="IPR043502">
    <property type="entry name" value="DNA/RNA_pol_sf"/>
</dbReference>
<dbReference type="GO" id="GO:0003887">
    <property type="term" value="F:DNA-directed DNA polymerase activity"/>
    <property type="evidence" value="ECO:0007669"/>
    <property type="project" value="UniProtKB-KW"/>
</dbReference>
<evidence type="ECO:0000313" key="24">
    <source>
        <dbReference type="Proteomes" id="UP001529510"/>
    </source>
</evidence>
<evidence type="ECO:0000256" key="15">
    <source>
        <dbReference type="ARBA" id="ARBA00022918"/>
    </source>
</evidence>
<dbReference type="SUPFAM" id="SSF54160">
    <property type="entry name" value="Chromo domain-like"/>
    <property type="match status" value="1"/>
</dbReference>
<dbReference type="CDD" id="cd01647">
    <property type="entry name" value="RT_LTR"/>
    <property type="match status" value="1"/>
</dbReference>
<dbReference type="InterPro" id="IPR056924">
    <property type="entry name" value="SH3_Tf2-1"/>
</dbReference>
<dbReference type="SUPFAM" id="SSF56672">
    <property type="entry name" value="DNA/RNA polymerases"/>
    <property type="match status" value="1"/>
</dbReference>
<dbReference type="InterPro" id="IPR012337">
    <property type="entry name" value="RNaseH-like_sf"/>
</dbReference>
<organism evidence="23 24">
    <name type="scientific">Cirrhinus mrigala</name>
    <name type="common">Mrigala</name>
    <dbReference type="NCBI Taxonomy" id="683832"/>
    <lineage>
        <taxon>Eukaryota</taxon>
        <taxon>Metazoa</taxon>
        <taxon>Chordata</taxon>
        <taxon>Craniata</taxon>
        <taxon>Vertebrata</taxon>
        <taxon>Euteleostomi</taxon>
        <taxon>Actinopterygii</taxon>
        <taxon>Neopterygii</taxon>
        <taxon>Teleostei</taxon>
        <taxon>Ostariophysi</taxon>
        <taxon>Cypriniformes</taxon>
        <taxon>Cyprinidae</taxon>
        <taxon>Labeoninae</taxon>
        <taxon>Labeonini</taxon>
        <taxon>Cirrhinus</taxon>
    </lineage>
</organism>
<keyword evidence="5" id="KW-0645">Protease</keyword>
<comment type="caution">
    <text evidence="23">The sequence shown here is derived from an EMBL/GenBank/DDBJ whole genome shotgun (WGS) entry which is preliminary data.</text>
</comment>
<dbReference type="InterPro" id="IPR000477">
    <property type="entry name" value="RT_dom"/>
</dbReference>
<evidence type="ECO:0000256" key="6">
    <source>
        <dbReference type="ARBA" id="ARBA00022679"/>
    </source>
</evidence>
<dbReference type="Pfam" id="PF17917">
    <property type="entry name" value="RT_RNaseH"/>
    <property type="match status" value="1"/>
</dbReference>
<keyword evidence="13" id="KW-0460">Magnesium</keyword>
<evidence type="ECO:0000256" key="2">
    <source>
        <dbReference type="ARBA" id="ARBA00010879"/>
    </source>
</evidence>
<evidence type="ECO:0000256" key="10">
    <source>
        <dbReference type="ARBA" id="ARBA00022750"/>
    </source>
</evidence>
<dbReference type="GO" id="GO:0003677">
    <property type="term" value="F:DNA binding"/>
    <property type="evidence" value="ECO:0007669"/>
    <property type="project" value="UniProtKB-KW"/>
</dbReference>
<dbReference type="InterPro" id="IPR000953">
    <property type="entry name" value="Chromo/chromo_shadow_dom"/>
</dbReference>
<dbReference type="Pfam" id="PF19259">
    <property type="entry name" value="Ty3_capsid"/>
    <property type="match status" value="1"/>
</dbReference>
<dbReference type="EC" id="2.7.7.49" evidence="4"/>
<evidence type="ECO:0000256" key="13">
    <source>
        <dbReference type="ARBA" id="ARBA00022842"/>
    </source>
</evidence>
<comment type="subcellular location">
    <subcellularLocation>
        <location evidence="1">Nucleus</location>
    </subcellularLocation>
</comment>
<gene>
    <name evidence="23" type="ORF">M9458_033272</name>
</gene>
<evidence type="ECO:0000256" key="7">
    <source>
        <dbReference type="ARBA" id="ARBA00022695"/>
    </source>
</evidence>
<dbReference type="Gene3D" id="2.40.50.40">
    <property type="match status" value="1"/>
</dbReference>
<dbReference type="InterPro" id="IPR041588">
    <property type="entry name" value="Integrase_H2C2"/>
</dbReference>
<dbReference type="Gene3D" id="3.30.420.10">
    <property type="entry name" value="Ribonuclease H-like superfamily/Ribonuclease H"/>
    <property type="match status" value="1"/>
</dbReference>
<dbReference type="GO" id="GO:0015074">
    <property type="term" value="P:DNA integration"/>
    <property type="evidence" value="ECO:0007669"/>
    <property type="project" value="UniProtKB-KW"/>
</dbReference>
<evidence type="ECO:0000256" key="8">
    <source>
        <dbReference type="ARBA" id="ARBA00022722"/>
    </source>
</evidence>
<evidence type="ECO:0000256" key="19">
    <source>
        <dbReference type="ARBA" id="ARBA00039658"/>
    </source>
</evidence>
<dbReference type="Gene3D" id="3.10.10.10">
    <property type="entry name" value="HIV Type 1 Reverse Transcriptase, subunit A, domain 1"/>
    <property type="match status" value="1"/>
</dbReference>
<dbReference type="Pfam" id="PF24626">
    <property type="entry name" value="SH3_Tf2-1"/>
    <property type="match status" value="1"/>
</dbReference>
<feature type="region of interest" description="Disordered" evidence="20">
    <location>
        <begin position="1433"/>
        <end position="1457"/>
    </location>
</feature>
<evidence type="ECO:0000256" key="11">
    <source>
        <dbReference type="ARBA" id="ARBA00022759"/>
    </source>
</evidence>
<keyword evidence="7" id="KW-0548">Nucleotidyltransferase</keyword>
<feature type="domain" description="Chromo" evidence="21">
    <location>
        <begin position="1385"/>
        <end position="1415"/>
    </location>
</feature>
<keyword evidence="14" id="KW-0229">DNA integration</keyword>
<evidence type="ECO:0000259" key="21">
    <source>
        <dbReference type="PROSITE" id="PS50013"/>
    </source>
</evidence>
<dbReference type="Gene3D" id="1.10.340.70">
    <property type="match status" value="1"/>
</dbReference>
<evidence type="ECO:0000256" key="5">
    <source>
        <dbReference type="ARBA" id="ARBA00022670"/>
    </source>
</evidence>
<keyword evidence="17" id="KW-0238">DNA-binding</keyword>
<dbReference type="Gene3D" id="3.30.70.270">
    <property type="match status" value="2"/>
</dbReference>
<dbReference type="SUPFAM" id="SSF53098">
    <property type="entry name" value="Ribonuclease H-like"/>
    <property type="match status" value="1"/>
</dbReference>
<protein>
    <recommendedName>
        <fullName evidence="19">Gypsy retrotransposon integrase-like protein 1</fullName>
        <ecNumber evidence="4">2.7.7.49</ecNumber>
        <ecNumber evidence="3">3.1.26.4</ecNumber>
    </recommendedName>
</protein>
<keyword evidence="18" id="KW-0233">DNA recombination</keyword>
<evidence type="ECO:0000256" key="1">
    <source>
        <dbReference type="ARBA" id="ARBA00004123"/>
    </source>
</evidence>
<dbReference type="InterPro" id="IPR036397">
    <property type="entry name" value="RNaseH_sf"/>
</dbReference>
<dbReference type="GO" id="GO:0006508">
    <property type="term" value="P:proteolysis"/>
    <property type="evidence" value="ECO:0007669"/>
    <property type="project" value="UniProtKB-KW"/>
</dbReference>
<dbReference type="FunFam" id="3.30.420.10:FF:000032">
    <property type="entry name" value="Retrovirus-related Pol polyprotein from transposon 297-like Protein"/>
    <property type="match status" value="1"/>
</dbReference>
<dbReference type="GO" id="GO:0004190">
    <property type="term" value="F:aspartic-type endopeptidase activity"/>
    <property type="evidence" value="ECO:0007669"/>
    <property type="project" value="UniProtKB-KW"/>
</dbReference>
<dbReference type="Pfam" id="PF17921">
    <property type="entry name" value="Integrase_H2C2"/>
    <property type="match status" value="1"/>
</dbReference>
<feature type="domain" description="Integrase catalytic" evidence="22">
    <location>
        <begin position="1093"/>
        <end position="1252"/>
    </location>
</feature>
<dbReference type="Gene3D" id="2.40.70.10">
    <property type="entry name" value="Acid Proteases"/>
    <property type="match status" value="1"/>
</dbReference>
<evidence type="ECO:0000313" key="23">
    <source>
        <dbReference type="EMBL" id="KAL0172961.1"/>
    </source>
</evidence>
<dbReference type="GO" id="GO:0005634">
    <property type="term" value="C:nucleus"/>
    <property type="evidence" value="ECO:0007669"/>
    <property type="project" value="UniProtKB-SubCell"/>
</dbReference>
<keyword evidence="6" id="KW-0808">Transferase</keyword>
<evidence type="ECO:0000256" key="4">
    <source>
        <dbReference type="ARBA" id="ARBA00012493"/>
    </source>
</evidence>
<dbReference type="InterPro" id="IPR045358">
    <property type="entry name" value="Ty3_capsid"/>
</dbReference>
<dbReference type="CDD" id="cd09274">
    <property type="entry name" value="RNase_HI_RT_Ty3"/>
    <property type="match status" value="1"/>
</dbReference>
<dbReference type="InterPro" id="IPR041373">
    <property type="entry name" value="RT_RNaseH"/>
</dbReference>
<dbReference type="CDD" id="cd00303">
    <property type="entry name" value="retropepsin_like"/>
    <property type="match status" value="1"/>
</dbReference>
<dbReference type="PROSITE" id="PS50994">
    <property type="entry name" value="INTEGRASE"/>
    <property type="match status" value="1"/>
</dbReference>
<keyword evidence="8" id="KW-0540">Nuclease</keyword>
<keyword evidence="24" id="KW-1185">Reference proteome</keyword>